<organism evidence="2 3">
    <name type="scientific">Streptomyces sannanensis</name>
    <dbReference type="NCBI Taxonomy" id="285536"/>
    <lineage>
        <taxon>Bacteria</taxon>
        <taxon>Bacillati</taxon>
        <taxon>Actinomycetota</taxon>
        <taxon>Actinomycetes</taxon>
        <taxon>Kitasatosporales</taxon>
        <taxon>Streptomycetaceae</taxon>
        <taxon>Streptomyces</taxon>
    </lineage>
</organism>
<accession>A0ABP6SKX1</accession>
<evidence type="ECO:0000313" key="3">
    <source>
        <dbReference type="Proteomes" id="UP001499990"/>
    </source>
</evidence>
<evidence type="ECO:0000313" key="2">
    <source>
        <dbReference type="EMBL" id="GAA3379524.1"/>
    </source>
</evidence>
<evidence type="ECO:0008006" key="4">
    <source>
        <dbReference type="Google" id="ProtNLM"/>
    </source>
</evidence>
<protein>
    <recommendedName>
        <fullName evidence="4">AAA family ATPase</fullName>
    </recommendedName>
</protein>
<evidence type="ECO:0000256" key="1">
    <source>
        <dbReference type="SAM" id="MobiDB-lite"/>
    </source>
</evidence>
<dbReference type="SUPFAM" id="SSF52540">
    <property type="entry name" value="P-loop containing nucleoside triphosphate hydrolases"/>
    <property type="match status" value="1"/>
</dbReference>
<feature type="compositionally biased region" description="Basic residues" evidence="1">
    <location>
        <begin position="70"/>
        <end position="92"/>
    </location>
</feature>
<dbReference type="Proteomes" id="UP001499990">
    <property type="component" value="Unassembled WGS sequence"/>
</dbReference>
<gene>
    <name evidence="2" type="ORF">GCM10020367_63430</name>
</gene>
<proteinExistence type="predicted"/>
<comment type="caution">
    <text evidence="2">The sequence shown here is derived from an EMBL/GenBank/DDBJ whole genome shotgun (WGS) entry which is preliminary data.</text>
</comment>
<feature type="region of interest" description="Disordered" evidence="1">
    <location>
        <begin position="59"/>
        <end position="92"/>
    </location>
</feature>
<keyword evidence="3" id="KW-1185">Reference proteome</keyword>
<dbReference type="EMBL" id="BAAAYL010000001">
    <property type="protein sequence ID" value="GAA3379524.1"/>
    <property type="molecule type" value="Genomic_DNA"/>
</dbReference>
<sequence>MQAAVTLTPARVPELLLGLATVRPVFLWGAPGIGKSSLVRNFAEPLGLECVGLLGTRLAPEDLSTGRPDRHPRRRGRTARAARLVPRRGRPR</sequence>
<name>A0ABP6SKX1_9ACTN</name>
<dbReference type="Gene3D" id="3.40.50.300">
    <property type="entry name" value="P-loop containing nucleotide triphosphate hydrolases"/>
    <property type="match status" value="1"/>
</dbReference>
<dbReference type="InterPro" id="IPR027417">
    <property type="entry name" value="P-loop_NTPase"/>
</dbReference>
<reference evidence="3" key="1">
    <citation type="journal article" date="2019" name="Int. J. Syst. Evol. Microbiol.">
        <title>The Global Catalogue of Microorganisms (GCM) 10K type strain sequencing project: providing services to taxonomists for standard genome sequencing and annotation.</title>
        <authorList>
            <consortium name="The Broad Institute Genomics Platform"/>
            <consortium name="The Broad Institute Genome Sequencing Center for Infectious Disease"/>
            <person name="Wu L."/>
            <person name="Ma J."/>
        </authorList>
    </citation>
    <scope>NUCLEOTIDE SEQUENCE [LARGE SCALE GENOMIC DNA]</scope>
    <source>
        <strain evidence="3">JCM 9651</strain>
    </source>
</reference>